<dbReference type="STRING" id="318161.Sden_1423"/>
<dbReference type="EMBL" id="CP000302">
    <property type="protein sequence ID" value="ABE54709.1"/>
    <property type="molecule type" value="Genomic_DNA"/>
</dbReference>
<dbReference type="AlphaFoldDB" id="Q12PB7"/>
<proteinExistence type="predicted"/>
<sequence length="229" mass="25533">MIRLGIIGLGTMGKHILAGALAHPSFDVLSIFDTRIQHLTAAHLSGEQYQAIQLAASQWLDSPEQGGFLREVFSHFVFIHQRMFGPQSLLSSEVDYSKPLKSETSVKAHYVSAAPTKLPMSLTGRVDSSLEEGVQWTLYLKPESNKPEQQHSDSQRNLRAIRFQNWDSLLIGDDNGQWQSISVHNQGSVETQLNEVEKMFRGESHRLASFAEALAVQQVVEATLGHKIN</sequence>
<evidence type="ECO:0000313" key="2">
    <source>
        <dbReference type="Proteomes" id="UP000001982"/>
    </source>
</evidence>
<organism evidence="1 2">
    <name type="scientific">Shewanella denitrificans (strain OS217 / ATCC BAA-1090 / DSM 15013)</name>
    <dbReference type="NCBI Taxonomy" id="318161"/>
    <lineage>
        <taxon>Bacteria</taxon>
        <taxon>Pseudomonadati</taxon>
        <taxon>Pseudomonadota</taxon>
        <taxon>Gammaproteobacteria</taxon>
        <taxon>Alteromonadales</taxon>
        <taxon>Shewanellaceae</taxon>
        <taxon>Shewanella</taxon>
    </lineage>
</organism>
<gene>
    <name evidence="1" type="ordered locus">Sden_1423</name>
</gene>
<name>Q12PB7_SHEDO</name>
<accession>Q12PB7</accession>
<dbReference type="SUPFAM" id="SSF51735">
    <property type="entry name" value="NAD(P)-binding Rossmann-fold domains"/>
    <property type="match status" value="1"/>
</dbReference>
<dbReference type="RefSeq" id="WP_011495867.1">
    <property type="nucleotide sequence ID" value="NC_007954.1"/>
</dbReference>
<dbReference type="HOGENOM" id="CLU_1209132_0_0_6"/>
<dbReference type="Proteomes" id="UP000001982">
    <property type="component" value="Chromosome"/>
</dbReference>
<dbReference type="eggNOG" id="COG0673">
    <property type="taxonomic scope" value="Bacteria"/>
</dbReference>
<dbReference type="OrthoDB" id="9781031at2"/>
<dbReference type="InterPro" id="IPR036291">
    <property type="entry name" value="NAD(P)-bd_dom_sf"/>
</dbReference>
<protein>
    <submittedName>
        <fullName evidence="1">Uncharacterized protein</fullName>
    </submittedName>
</protein>
<dbReference type="KEGG" id="sdn:Sden_1423"/>
<keyword evidence="2" id="KW-1185">Reference proteome</keyword>
<evidence type="ECO:0000313" key="1">
    <source>
        <dbReference type="EMBL" id="ABE54709.1"/>
    </source>
</evidence>
<reference evidence="1 2" key="1">
    <citation type="submission" date="2006-03" db="EMBL/GenBank/DDBJ databases">
        <title>Complete sequence of Shewanella denitrificans OS217.</title>
        <authorList>
            <consortium name="US DOE Joint Genome Institute"/>
            <person name="Copeland A."/>
            <person name="Lucas S."/>
            <person name="Lapidus A."/>
            <person name="Barry K."/>
            <person name="Detter J.C."/>
            <person name="Glavina del Rio T."/>
            <person name="Hammon N."/>
            <person name="Israni S."/>
            <person name="Dalin E."/>
            <person name="Tice H."/>
            <person name="Pitluck S."/>
            <person name="Brettin T."/>
            <person name="Bruce D."/>
            <person name="Han C."/>
            <person name="Tapia R."/>
            <person name="Gilna P."/>
            <person name="Kiss H."/>
            <person name="Schmutz J."/>
            <person name="Larimer F."/>
            <person name="Land M."/>
            <person name="Hauser L."/>
            <person name="Kyrpides N."/>
            <person name="Lykidis A."/>
            <person name="Richardson P."/>
        </authorList>
    </citation>
    <scope>NUCLEOTIDE SEQUENCE [LARGE SCALE GENOMIC DNA]</scope>
    <source>
        <strain evidence="2">OS217 / ATCC BAA-1090 / DSM 15013</strain>
    </source>
</reference>